<dbReference type="PANTHER" id="PTHR31846:SF20">
    <property type="entry name" value="CRM-DOMAIN CONTAINING FACTOR CFM2, CHLOROPLASTIC"/>
    <property type="match status" value="1"/>
</dbReference>
<evidence type="ECO:0000256" key="7">
    <source>
        <dbReference type="ARBA" id="ARBA00022946"/>
    </source>
</evidence>
<name>A0A6D2JFG1_9BRAS</name>
<dbReference type="FunFam" id="3.30.110.60:FF:000003">
    <property type="entry name" value="CRM-domain containing factor CFM3B, chloroplastic"/>
    <property type="match status" value="1"/>
</dbReference>
<feature type="domain" description="CRM" evidence="12">
    <location>
        <begin position="478"/>
        <end position="578"/>
    </location>
</feature>
<evidence type="ECO:0000256" key="10">
    <source>
        <dbReference type="PROSITE-ProRule" id="PRU00626"/>
    </source>
</evidence>
<feature type="domain" description="CRM" evidence="12">
    <location>
        <begin position="777"/>
        <end position="876"/>
    </location>
</feature>
<dbReference type="AlphaFoldDB" id="A0A6D2JFG1"/>
<keyword evidence="6 10" id="KW-0694">RNA-binding</keyword>
<keyword evidence="9" id="KW-0687">Ribonucleoprotein</keyword>
<dbReference type="InterPro" id="IPR035920">
    <property type="entry name" value="YhbY-like_sf"/>
</dbReference>
<dbReference type="SUPFAM" id="SSF75471">
    <property type="entry name" value="YhbY-like"/>
    <property type="match status" value="4"/>
</dbReference>
<evidence type="ECO:0000256" key="3">
    <source>
        <dbReference type="ARBA" id="ARBA00022640"/>
    </source>
</evidence>
<evidence type="ECO:0000259" key="12">
    <source>
        <dbReference type="PROSITE" id="PS51295"/>
    </source>
</evidence>
<dbReference type="GO" id="GO:0009507">
    <property type="term" value="C:chloroplast"/>
    <property type="evidence" value="ECO:0007669"/>
    <property type="project" value="UniProtKB-SubCell"/>
</dbReference>
<keyword evidence="3" id="KW-0934">Plastid</keyword>
<dbReference type="InterPro" id="IPR001890">
    <property type="entry name" value="RNA-binding_CRM"/>
</dbReference>
<feature type="compositionally biased region" description="Polar residues" evidence="11">
    <location>
        <begin position="659"/>
        <end position="669"/>
    </location>
</feature>
<keyword evidence="8" id="KW-0508">mRNA splicing</keyword>
<evidence type="ECO:0000256" key="5">
    <source>
        <dbReference type="ARBA" id="ARBA00022737"/>
    </source>
</evidence>
<dbReference type="PANTHER" id="PTHR31846">
    <property type="entry name" value="CRS1 / YHBY (CRM) DOMAIN-CONTAINING PROTEIN"/>
    <property type="match status" value="1"/>
</dbReference>
<keyword evidence="5" id="KW-0677">Repeat</keyword>
<feature type="compositionally biased region" description="Acidic residues" evidence="11">
    <location>
        <begin position="674"/>
        <end position="683"/>
    </location>
</feature>
<dbReference type="Proteomes" id="UP000467841">
    <property type="component" value="Unassembled WGS sequence"/>
</dbReference>
<comment type="subcellular location">
    <subcellularLocation>
        <location evidence="1">Plastid</location>
        <location evidence="1">Chloroplast</location>
    </subcellularLocation>
</comment>
<evidence type="ECO:0000256" key="9">
    <source>
        <dbReference type="ARBA" id="ARBA00023274"/>
    </source>
</evidence>
<dbReference type="PROSITE" id="PS51295">
    <property type="entry name" value="CRM"/>
    <property type="match status" value="4"/>
</dbReference>
<dbReference type="GO" id="GO:1990904">
    <property type="term" value="C:ribonucleoprotein complex"/>
    <property type="evidence" value="ECO:0007669"/>
    <property type="project" value="UniProtKB-KW"/>
</dbReference>
<organism evidence="13 14">
    <name type="scientific">Microthlaspi erraticum</name>
    <dbReference type="NCBI Taxonomy" id="1685480"/>
    <lineage>
        <taxon>Eukaryota</taxon>
        <taxon>Viridiplantae</taxon>
        <taxon>Streptophyta</taxon>
        <taxon>Embryophyta</taxon>
        <taxon>Tracheophyta</taxon>
        <taxon>Spermatophyta</taxon>
        <taxon>Magnoliopsida</taxon>
        <taxon>eudicotyledons</taxon>
        <taxon>Gunneridae</taxon>
        <taxon>Pentapetalae</taxon>
        <taxon>rosids</taxon>
        <taxon>malvids</taxon>
        <taxon>Brassicales</taxon>
        <taxon>Brassicaceae</taxon>
        <taxon>Coluteocarpeae</taxon>
        <taxon>Microthlaspi</taxon>
    </lineage>
</organism>
<dbReference type="GO" id="GO:0003729">
    <property type="term" value="F:mRNA binding"/>
    <property type="evidence" value="ECO:0007669"/>
    <property type="project" value="InterPro"/>
</dbReference>
<dbReference type="InterPro" id="IPR045278">
    <property type="entry name" value="CRS1/CFM2/CFM3"/>
</dbReference>
<feature type="compositionally biased region" description="Polar residues" evidence="11">
    <location>
        <begin position="626"/>
        <end position="643"/>
    </location>
</feature>
<dbReference type="GO" id="GO:0000373">
    <property type="term" value="P:Group II intron splicing"/>
    <property type="evidence" value="ECO:0007669"/>
    <property type="project" value="UniProtKB-ARBA"/>
</dbReference>
<evidence type="ECO:0000256" key="1">
    <source>
        <dbReference type="ARBA" id="ARBA00004229"/>
    </source>
</evidence>
<evidence type="ECO:0000313" key="14">
    <source>
        <dbReference type="Proteomes" id="UP000467841"/>
    </source>
</evidence>
<evidence type="ECO:0000313" key="13">
    <source>
        <dbReference type="EMBL" id="CAA7038673.1"/>
    </source>
</evidence>
<comment type="caution">
    <text evidence="13">The sequence shown here is derived from an EMBL/GenBank/DDBJ whole genome shotgun (WGS) entry which is preliminary data.</text>
</comment>
<protein>
    <recommendedName>
        <fullName evidence="12">CRM domain-containing protein</fullName>
    </recommendedName>
</protein>
<accession>A0A6D2JFG1</accession>
<reference evidence="13" key="1">
    <citation type="submission" date="2020-01" db="EMBL/GenBank/DDBJ databases">
        <authorList>
            <person name="Mishra B."/>
        </authorList>
    </citation>
    <scope>NUCLEOTIDE SEQUENCE [LARGE SCALE GENOMIC DNA]</scope>
</reference>
<dbReference type="FunFam" id="3.30.110.60:FF:000002">
    <property type="entry name" value="CRS2-associated factor 1, chloroplastic"/>
    <property type="match status" value="2"/>
</dbReference>
<dbReference type="Pfam" id="PF01985">
    <property type="entry name" value="CRS1_YhbY"/>
    <property type="match status" value="4"/>
</dbReference>
<evidence type="ECO:0000256" key="8">
    <source>
        <dbReference type="ARBA" id="ARBA00023187"/>
    </source>
</evidence>
<keyword evidence="2" id="KW-0150">Chloroplast</keyword>
<feature type="region of interest" description="Disordered" evidence="11">
    <location>
        <begin position="746"/>
        <end position="776"/>
    </location>
</feature>
<dbReference type="Gene3D" id="3.30.110.60">
    <property type="entry name" value="YhbY-like"/>
    <property type="match status" value="4"/>
</dbReference>
<dbReference type="GO" id="GO:0006397">
    <property type="term" value="P:mRNA processing"/>
    <property type="evidence" value="ECO:0007669"/>
    <property type="project" value="UniProtKB-KW"/>
</dbReference>
<feature type="domain" description="CRM" evidence="12">
    <location>
        <begin position="67"/>
        <end position="163"/>
    </location>
</feature>
<evidence type="ECO:0000256" key="6">
    <source>
        <dbReference type="ARBA" id="ARBA00022884"/>
    </source>
</evidence>
<feature type="compositionally biased region" description="Basic and acidic residues" evidence="11">
    <location>
        <begin position="644"/>
        <end position="657"/>
    </location>
</feature>
<evidence type="ECO:0000256" key="2">
    <source>
        <dbReference type="ARBA" id="ARBA00022528"/>
    </source>
</evidence>
<gene>
    <name evidence="13" type="ORF">MERR_LOCUS25908</name>
</gene>
<feature type="domain" description="CRM" evidence="12">
    <location>
        <begin position="278"/>
        <end position="375"/>
    </location>
</feature>
<dbReference type="SMART" id="SM01103">
    <property type="entry name" value="CRS1_YhbY"/>
    <property type="match status" value="4"/>
</dbReference>
<dbReference type="EMBL" id="CACVBM020001196">
    <property type="protein sequence ID" value="CAA7038673.1"/>
    <property type="molecule type" value="Genomic_DNA"/>
</dbReference>
<dbReference type="OrthoDB" id="551352at2759"/>
<proteinExistence type="predicted"/>
<sequence>MLLPLYHQQQPLIPPKTLPVRIFPPFLIPRTLISRRNFRRANYVVVCCSASDRKTLPQSAIQSLAELTLPPAELRRLRSVGIRLTKKLKIGKAGITEGIVNGIHERWRTTEVVKIFCEDISRMNMKRTHDVLETKTGGLVIWRSGSKILLYRGVNYEYPYFVSDRNLAHDSSAASGASSINLGVVDSRENQSSAESSVKDKMVKPLLKQGVGSPGKVRFQLPGEVQLVEEADRLLEGLGPRFTDWWAYDPLPVDGDLLPAIVPEYRRPFRLLPYGVSSKLTDDEMTTIRRLGRPLPCHFALGRNRKLQGLAVAIVKLWEKCELVKIAVKRGVQNTNSELMAEELKWLTGGTLISRDKDFIVLYRGKDFLPSAVSSVIEERRRQTMIEKSRGYANKLTENAGEIKPQAATDDTELESEYKKDHIQTHQMKPRQRKSPEAILEKTSIKLSMALEKKANAEKILAELENKESPQPSDIDREGITDDEKYMLRKIGLKMKPFLLLGRRGVFDGTIENMHLHWKYRELVKIICNEHSIEAAHEVAEILEAESGGILVAVEMVSKGYAIIVYRGKNYERPSCLRPQTLLSKREALKRSVEAQRRKSLKLHVLKLSSNIDELNRQLVEDSATLETWSDGESSNRVVQEGNENQHIEPDESREQNELGYSSDVSVPSSGEEKWEDDSEDEVNQYTTSSHEYQEDEFGSTQRHEANTLDSTANVSVIAETGLGEASSLHERSLPCNSFLNAERKVPSGQELGSSTGSGSRISPPRESRSENDGLVADLSNRERLILRKQALKMKKRPPFAVGRSNVVTGLAKTLKMHFQRNPLAIVNVKGRAKGTSVQEVIAKLKEETGALLVSQEPSKVILYRGWGAEEEMKSFYPNNNVKNSINLTSSSLRFVNDPPPVSSALIEAIKLECGLQ</sequence>
<keyword evidence="14" id="KW-1185">Reference proteome</keyword>
<evidence type="ECO:0000256" key="11">
    <source>
        <dbReference type="SAM" id="MobiDB-lite"/>
    </source>
</evidence>
<evidence type="ECO:0000256" key="4">
    <source>
        <dbReference type="ARBA" id="ARBA00022664"/>
    </source>
</evidence>
<keyword evidence="4" id="KW-0507">mRNA processing</keyword>
<feature type="region of interest" description="Disordered" evidence="11">
    <location>
        <begin position="626"/>
        <end position="709"/>
    </location>
</feature>
<keyword evidence="7" id="KW-0809">Transit peptide</keyword>